<keyword evidence="2" id="KW-0675">Receptor</keyword>
<proteinExistence type="predicted"/>
<reference evidence="2 3" key="1">
    <citation type="submission" date="2015-09" db="EMBL/GenBank/DDBJ databases">
        <title>Genome announcement of multiple Pseudomonas syringae strains.</title>
        <authorList>
            <person name="Thakur S."/>
            <person name="Wang P.W."/>
            <person name="Gong Y."/>
            <person name="Weir B.S."/>
            <person name="Guttman D.S."/>
        </authorList>
    </citation>
    <scope>NUCLEOTIDE SEQUENCE [LARGE SCALE GENOMIC DNA]</scope>
    <source>
        <strain evidence="2 3">ICMP9151</strain>
    </source>
</reference>
<comment type="caution">
    <text evidence="2">The sequence shown here is derived from an EMBL/GenBank/DDBJ whole genome shotgun (WGS) entry which is preliminary data.</text>
</comment>
<dbReference type="EMBL" id="LJRO01000185">
    <property type="protein sequence ID" value="KPZ01201.1"/>
    <property type="molecule type" value="Genomic_DNA"/>
</dbReference>
<accession>A0AA40TV08</accession>
<gene>
    <name evidence="2" type="ORF">ALO43_200274</name>
</gene>
<feature type="coiled-coil region" evidence="1">
    <location>
        <begin position="65"/>
        <end position="92"/>
    </location>
</feature>
<dbReference type="AlphaFoldDB" id="A0AA40TV08"/>
<name>A0AA40TV08_9PSED</name>
<keyword evidence="1" id="KW-0175">Coiled coil</keyword>
<evidence type="ECO:0000256" key="1">
    <source>
        <dbReference type="SAM" id="Coils"/>
    </source>
</evidence>
<evidence type="ECO:0000313" key="2">
    <source>
        <dbReference type="EMBL" id="KPZ01201.1"/>
    </source>
</evidence>
<protein>
    <submittedName>
        <fullName evidence="2">TonB-dependent siderophore receptor</fullName>
    </submittedName>
</protein>
<dbReference type="RefSeq" id="WP_054997646.1">
    <property type="nucleotide sequence ID" value="NZ_LJRO01000185.1"/>
</dbReference>
<sequence>MTNKSKSQPTTKGQPLFQEAGSGSFVTLAFSGDPSQHEEVKVKRGKAFRRFRGWTKVKHVEKPSMAAMQKEIKELQQQMQALMDGIVRTQQEAVVVDLVDLEGLTVMNSAVAREMLDNPPPPNAKLQALLALR</sequence>
<organism evidence="2 3">
    <name type="scientific">Pseudomonas tremae</name>
    <dbReference type="NCBI Taxonomy" id="200454"/>
    <lineage>
        <taxon>Bacteria</taxon>
        <taxon>Pseudomonadati</taxon>
        <taxon>Pseudomonadota</taxon>
        <taxon>Gammaproteobacteria</taxon>
        <taxon>Pseudomonadales</taxon>
        <taxon>Pseudomonadaceae</taxon>
        <taxon>Pseudomonas</taxon>
    </lineage>
</organism>
<evidence type="ECO:0000313" key="3">
    <source>
        <dbReference type="Proteomes" id="UP000050523"/>
    </source>
</evidence>
<dbReference type="Proteomes" id="UP000050523">
    <property type="component" value="Unassembled WGS sequence"/>
</dbReference>